<organism evidence="12 13">
    <name type="scientific">Trichoplax adhaerens</name>
    <name type="common">Trichoplax reptans</name>
    <dbReference type="NCBI Taxonomy" id="10228"/>
    <lineage>
        <taxon>Eukaryota</taxon>
        <taxon>Metazoa</taxon>
        <taxon>Placozoa</taxon>
        <taxon>Uniplacotomia</taxon>
        <taxon>Trichoplacea</taxon>
        <taxon>Trichoplacidae</taxon>
        <taxon>Trichoplax</taxon>
    </lineage>
</organism>
<dbReference type="FunFam" id="1.10.30.10:FF:000001">
    <property type="entry name" value="transcription factor 7 isoform X2"/>
    <property type="match status" value="1"/>
</dbReference>
<dbReference type="GO" id="GO:0016055">
    <property type="term" value="P:Wnt signaling pathway"/>
    <property type="evidence" value="ECO:0007669"/>
    <property type="project" value="UniProtKB-KW"/>
</dbReference>
<dbReference type="Pfam" id="PF00505">
    <property type="entry name" value="HMG_box"/>
    <property type="match status" value="1"/>
</dbReference>
<dbReference type="Proteomes" id="UP000009022">
    <property type="component" value="Unassembled WGS sequence"/>
</dbReference>
<evidence type="ECO:0000256" key="3">
    <source>
        <dbReference type="ARBA" id="ARBA00022687"/>
    </source>
</evidence>
<dbReference type="OMA" id="HEERTSH"/>
<proteinExistence type="inferred from homology"/>
<dbReference type="SMART" id="SM01366">
    <property type="entry name" value="c-clamp"/>
    <property type="match status" value="1"/>
</dbReference>
<dbReference type="GeneID" id="6757477"/>
<keyword evidence="13" id="KW-1185">Reference proteome</keyword>
<evidence type="ECO:0000256" key="2">
    <source>
        <dbReference type="ARBA" id="ARBA00006569"/>
    </source>
</evidence>
<evidence type="ECO:0000256" key="4">
    <source>
        <dbReference type="ARBA" id="ARBA00023015"/>
    </source>
</evidence>
<dbReference type="AlphaFoldDB" id="B3S7I6"/>
<name>B3S7I6_TRIAD</name>
<evidence type="ECO:0000256" key="8">
    <source>
        <dbReference type="ARBA" id="ARBA00023242"/>
    </source>
</evidence>
<dbReference type="InterPro" id="IPR009071">
    <property type="entry name" value="HMG_box_dom"/>
</dbReference>
<dbReference type="Gene3D" id="1.10.30.10">
    <property type="entry name" value="High mobility group box domain"/>
    <property type="match status" value="1"/>
</dbReference>
<dbReference type="HOGENOM" id="CLU_013229_3_1_1"/>
<evidence type="ECO:0000256" key="7">
    <source>
        <dbReference type="ARBA" id="ARBA00023163"/>
    </source>
</evidence>
<dbReference type="GO" id="GO:0003677">
    <property type="term" value="F:DNA binding"/>
    <property type="evidence" value="ECO:0007669"/>
    <property type="project" value="UniProtKB-UniRule"/>
</dbReference>
<keyword evidence="6" id="KW-0010">Activator</keyword>
<evidence type="ECO:0000313" key="13">
    <source>
        <dbReference type="Proteomes" id="UP000009022"/>
    </source>
</evidence>
<gene>
    <name evidence="12" type="ORF">TRIADDRAFT_30575</name>
</gene>
<evidence type="ECO:0000256" key="1">
    <source>
        <dbReference type="ARBA" id="ARBA00004123"/>
    </source>
</evidence>
<feature type="domain" description="HMG box" evidence="11">
    <location>
        <begin position="1"/>
        <end position="64"/>
    </location>
</feature>
<keyword evidence="7" id="KW-0804">Transcription</keyword>
<dbReference type="SUPFAM" id="SSF47095">
    <property type="entry name" value="HMG-box"/>
    <property type="match status" value="1"/>
</dbReference>
<comment type="subcellular location">
    <subcellularLocation>
        <location evidence="1">Nucleus</location>
    </subcellularLocation>
</comment>
<dbReference type="EMBL" id="DS985254">
    <property type="protein sequence ID" value="EDV21204.1"/>
    <property type="molecule type" value="Genomic_DNA"/>
</dbReference>
<accession>B3S7I6</accession>
<evidence type="ECO:0000256" key="6">
    <source>
        <dbReference type="ARBA" id="ARBA00023159"/>
    </source>
</evidence>
<dbReference type="PANTHER" id="PTHR10373">
    <property type="entry name" value="TRANSCRIPTION FACTOR 7 FAMILY MEMBER"/>
    <property type="match status" value="1"/>
</dbReference>
<evidence type="ECO:0000256" key="5">
    <source>
        <dbReference type="ARBA" id="ARBA00023125"/>
    </source>
</evidence>
<dbReference type="CTD" id="6757477"/>
<protein>
    <recommendedName>
        <fullName evidence="11">HMG box domain-containing protein</fullName>
    </recommendedName>
</protein>
<dbReference type="InterPro" id="IPR036910">
    <property type="entry name" value="HMG_box_dom_sf"/>
</dbReference>
<keyword evidence="8 9" id="KW-0539">Nucleus</keyword>
<dbReference type="InterPro" id="IPR024940">
    <property type="entry name" value="TCF/LEF"/>
</dbReference>
<dbReference type="PANTHER" id="PTHR10373:SF38">
    <property type="entry name" value="PROTEIN PANGOLIN, ISOFORM J"/>
    <property type="match status" value="1"/>
</dbReference>
<dbReference type="SMART" id="SM00398">
    <property type="entry name" value="HMG"/>
    <property type="match status" value="1"/>
</dbReference>
<evidence type="ECO:0000256" key="9">
    <source>
        <dbReference type="PROSITE-ProRule" id="PRU00267"/>
    </source>
</evidence>
<feature type="non-terminal residue" evidence="12">
    <location>
        <position position="1"/>
    </location>
</feature>
<dbReference type="KEGG" id="tad:TRIADDRAFT_30575"/>
<dbReference type="InParanoid" id="B3S7I6"/>
<evidence type="ECO:0000256" key="10">
    <source>
        <dbReference type="SAM" id="MobiDB-lite"/>
    </source>
</evidence>
<keyword evidence="5 9" id="KW-0238">DNA-binding</keyword>
<dbReference type="eggNOG" id="KOG3248">
    <property type="taxonomic scope" value="Eukaryota"/>
</dbReference>
<dbReference type="RefSeq" id="XP_002116171.1">
    <property type="nucleotide sequence ID" value="XM_002116135.1"/>
</dbReference>
<feature type="region of interest" description="Disordered" evidence="10">
    <location>
        <begin position="57"/>
        <end position="89"/>
    </location>
</feature>
<feature type="compositionally biased region" description="Basic residues" evidence="10">
    <location>
        <begin position="71"/>
        <end position="81"/>
    </location>
</feature>
<comment type="similarity">
    <text evidence="2">Belongs to the TCF/LEF family.</text>
</comment>
<dbReference type="STRING" id="10228.B3S7I6"/>
<dbReference type="PROSITE" id="PS50118">
    <property type="entry name" value="HMG_BOX_2"/>
    <property type="match status" value="1"/>
</dbReference>
<keyword evidence="3" id="KW-0879">Wnt signaling pathway</keyword>
<feature type="DNA-binding region" description="HMG box" evidence="9">
    <location>
        <begin position="1"/>
        <end position="64"/>
    </location>
</feature>
<sequence>NAFMLFMKEMRPAIANESGLKESAAINKKLGEQWHSLDKEEQQKYYDLAHEERTSHMKKYPNWSARDNYARRSRKKKKRKDKMQADSGTKCRARYGIENTAKWCKPCRSVYGESKEISFAYWK</sequence>
<dbReference type="OrthoDB" id="2307332at2759"/>
<reference evidence="12 13" key="1">
    <citation type="journal article" date="2008" name="Nature">
        <title>The Trichoplax genome and the nature of placozoans.</title>
        <authorList>
            <person name="Srivastava M."/>
            <person name="Begovic E."/>
            <person name="Chapman J."/>
            <person name="Putnam N.H."/>
            <person name="Hellsten U."/>
            <person name="Kawashima T."/>
            <person name="Kuo A."/>
            <person name="Mitros T."/>
            <person name="Salamov A."/>
            <person name="Carpenter M.L."/>
            <person name="Signorovitch A.Y."/>
            <person name="Moreno M.A."/>
            <person name="Kamm K."/>
            <person name="Grimwood J."/>
            <person name="Schmutz J."/>
            <person name="Shapiro H."/>
            <person name="Grigoriev I.V."/>
            <person name="Buss L.W."/>
            <person name="Schierwater B."/>
            <person name="Dellaporta S.L."/>
            <person name="Rokhsar D.S."/>
        </authorList>
    </citation>
    <scope>NUCLEOTIDE SEQUENCE [LARGE SCALE GENOMIC DNA]</scope>
    <source>
        <strain evidence="12 13">Grell-BS-1999</strain>
    </source>
</reference>
<evidence type="ECO:0000313" key="12">
    <source>
        <dbReference type="EMBL" id="EDV21204.1"/>
    </source>
</evidence>
<dbReference type="GO" id="GO:0005634">
    <property type="term" value="C:nucleus"/>
    <property type="evidence" value="ECO:0007669"/>
    <property type="project" value="UniProtKB-SubCell"/>
</dbReference>
<keyword evidence="4" id="KW-0805">Transcription regulation</keyword>
<dbReference type="PhylomeDB" id="B3S7I6"/>
<evidence type="ECO:0000259" key="11">
    <source>
        <dbReference type="PROSITE" id="PS50118"/>
    </source>
</evidence>